<organism evidence="5 6">
    <name type="scientific">Candidatus Acutalibacter pullicola</name>
    <dbReference type="NCBI Taxonomy" id="2838417"/>
    <lineage>
        <taxon>Bacteria</taxon>
        <taxon>Bacillati</taxon>
        <taxon>Bacillota</taxon>
        <taxon>Clostridia</taxon>
        <taxon>Eubacteriales</taxon>
        <taxon>Acutalibacteraceae</taxon>
        <taxon>Acutalibacter</taxon>
    </lineage>
</organism>
<reference evidence="5" key="1">
    <citation type="journal article" date="2021" name="PeerJ">
        <title>Extensive microbial diversity within the chicken gut microbiome revealed by metagenomics and culture.</title>
        <authorList>
            <person name="Gilroy R."/>
            <person name="Ravi A."/>
            <person name="Getino M."/>
            <person name="Pursley I."/>
            <person name="Horton D.L."/>
            <person name="Alikhan N.F."/>
            <person name="Baker D."/>
            <person name="Gharbi K."/>
            <person name="Hall N."/>
            <person name="Watson M."/>
            <person name="Adriaenssens E.M."/>
            <person name="Foster-Nyarko E."/>
            <person name="Jarju S."/>
            <person name="Secka A."/>
            <person name="Antonio M."/>
            <person name="Oren A."/>
            <person name="Chaudhuri R.R."/>
            <person name="La Ragione R."/>
            <person name="Hildebrand F."/>
            <person name="Pallen M.J."/>
        </authorList>
    </citation>
    <scope>NUCLEOTIDE SEQUENCE</scope>
    <source>
        <strain evidence="5">CHK185-1770</strain>
    </source>
</reference>
<proteinExistence type="inferred from homology"/>
<dbReference type="EMBL" id="DWXG01000052">
    <property type="protein sequence ID" value="HJB98260.1"/>
    <property type="molecule type" value="Genomic_DNA"/>
</dbReference>
<keyword evidence="2" id="KW-0805">Transcription regulation</keyword>
<accession>A0A9D2MX25</accession>
<comment type="similarity">
    <text evidence="1">Belongs to the BlaI transcriptional regulatory family.</text>
</comment>
<dbReference type="InterPro" id="IPR036390">
    <property type="entry name" value="WH_DNA-bd_sf"/>
</dbReference>
<dbReference type="Gene3D" id="1.10.10.10">
    <property type="entry name" value="Winged helix-like DNA-binding domain superfamily/Winged helix DNA-binding domain"/>
    <property type="match status" value="1"/>
</dbReference>
<dbReference type="InterPro" id="IPR036388">
    <property type="entry name" value="WH-like_DNA-bd_sf"/>
</dbReference>
<reference evidence="5" key="2">
    <citation type="submission" date="2021-04" db="EMBL/GenBank/DDBJ databases">
        <authorList>
            <person name="Gilroy R."/>
        </authorList>
    </citation>
    <scope>NUCLEOTIDE SEQUENCE</scope>
    <source>
        <strain evidence="5">CHK185-1770</strain>
    </source>
</reference>
<gene>
    <name evidence="5" type="ORF">H9710_06740</name>
</gene>
<evidence type="ECO:0000256" key="4">
    <source>
        <dbReference type="ARBA" id="ARBA00023163"/>
    </source>
</evidence>
<dbReference type="SUPFAM" id="SSF46785">
    <property type="entry name" value="Winged helix' DNA-binding domain"/>
    <property type="match status" value="1"/>
</dbReference>
<evidence type="ECO:0000256" key="1">
    <source>
        <dbReference type="ARBA" id="ARBA00011046"/>
    </source>
</evidence>
<dbReference type="Pfam" id="PF03965">
    <property type="entry name" value="Penicillinase_R"/>
    <property type="match status" value="1"/>
</dbReference>
<evidence type="ECO:0000313" key="5">
    <source>
        <dbReference type="EMBL" id="HJB98260.1"/>
    </source>
</evidence>
<comment type="caution">
    <text evidence="5">The sequence shown here is derived from an EMBL/GenBank/DDBJ whole genome shotgun (WGS) entry which is preliminary data.</text>
</comment>
<keyword evidence="3" id="KW-0238">DNA-binding</keyword>
<dbReference type="InterPro" id="IPR005650">
    <property type="entry name" value="BlaI_family"/>
</dbReference>
<dbReference type="GO" id="GO:0003677">
    <property type="term" value="F:DNA binding"/>
    <property type="evidence" value="ECO:0007669"/>
    <property type="project" value="UniProtKB-KW"/>
</dbReference>
<dbReference type="GO" id="GO:0045892">
    <property type="term" value="P:negative regulation of DNA-templated transcription"/>
    <property type="evidence" value="ECO:0007669"/>
    <property type="project" value="InterPro"/>
</dbReference>
<dbReference type="Proteomes" id="UP000826793">
    <property type="component" value="Unassembled WGS sequence"/>
</dbReference>
<protein>
    <submittedName>
        <fullName evidence="5">BlaI/MecI/CopY family transcriptional regulator</fullName>
    </submittedName>
</protein>
<dbReference type="AlphaFoldDB" id="A0A9D2MX25"/>
<evidence type="ECO:0000256" key="3">
    <source>
        <dbReference type="ARBA" id="ARBA00023125"/>
    </source>
</evidence>
<evidence type="ECO:0000256" key="2">
    <source>
        <dbReference type="ARBA" id="ARBA00023015"/>
    </source>
</evidence>
<sequence length="140" mass="15787">MKRKKKYQLTNSELTLMEILWQADRPLNRQEILEAATTEDGQLLFAVSSLHLLINDLMDKNYIAPMGGAGKDTNYGRRFAPLVTRNEHFAIQITSTEQYTPEDIPSIVCSLAKYSGISDLDGLLQEIEKTIRKKKGEGGK</sequence>
<name>A0A9D2MX25_9FIRM</name>
<keyword evidence="4" id="KW-0804">Transcription</keyword>
<evidence type="ECO:0000313" key="6">
    <source>
        <dbReference type="Proteomes" id="UP000826793"/>
    </source>
</evidence>